<dbReference type="SMART" id="SM00710">
    <property type="entry name" value="PbH1"/>
    <property type="match status" value="7"/>
</dbReference>
<dbReference type="OrthoDB" id="3333873at2"/>
<keyword evidence="4" id="KW-1185">Reference proteome</keyword>
<dbReference type="Pfam" id="PF13229">
    <property type="entry name" value="Beta_helix"/>
    <property type="match status" value="1"/>
</dbReference>
<dbReference type="EMBL" id="FMCX01000012">
    <property type="protein sequence ID" value="SCF45704.1"/>
    <property type="molecule type" value="Genomic_DNA"/>
</dbReference>
<gene>
    <name evidence="3" type="ORF">GA0070564_11210</name>
</gene>
<evidence type="ECO:0000256" key="1">
    <source>
        <dbReference type="SAM" id="SignalP"/>
    </source>
</evidence>
<dbReference type="InterPro" id="IPR011050">
    <property type="entry name" value="Pectin_lyase_fold/virulence"/>
</dbReference>
<accession>A0A1C5AL32</accession>
<evidence type="ECO:0000313" key="4">
    <source>
        <dbReference type="Proteomes" id="UP000199504"/>
    </source>
</evidence>
<dbReference type="InterPro" id="IPR006626">
    <property type="entry name" value="PbH1"/>
</dbReference>
<dbReference type="SUPFAM" id="SSF51126">
    <property type="entry name" value="Pectin lyase-like"/>
    <property type="match status" value="1"/>
</dbReference>
<dbReference type="InterPro" id="IPR039448">
    <property type="entry name" value="Beta_helix"/>
</dbReference>
<feature type="signal peptide" evidence="1">
    <location>
        <begin position="1"/>
        <end position="33"/>
    </location>
</feature>
<dbReference type="AlphaFoldDB" id="A0A1C5AL32"/>
<protein>
    <submittedName>
        <fullName evidence="3">Right handed beta helix region</fullName>
    </submittedName>
</protein>
<proteinExistence type="predicted"/>
<feature type="chain" id="PRO_5008711343" evidence="1">
    <location>
        <begin position="34"/>
        <end position="703"/>
    </location>
</feature>
<sequence length="703" mass="72600">MTARIRHRRLTGIIVAALTGIAGAVAVAGPAQAAGPDYYVDCAAPAAGDGSSTSPWNSLSQVNARTFGPGDAVYFKRGVTCVGVLVAKGSGNAVAPIVLGAYGAGTQRPVINGNGADTAVYLKDVSYWKVTDLRVTNPSSTRAQRNGVKVESSSTAAKAGIEITGLEVDNVAGWGDKTGTNAGWFILSSGIMVYSASTAGPISGLKITNNYVHDTGGGGIKISNKPSQYHTGVLIAGNSIISVGGDGIVVHGSDAPLVERNRFDNGGGGAYPFVAGNFAGMWAINSRDPLFQFNEVTRQYPSNFDSTAWDCDGGIVGTCTYQYNFSHNNGGGFFLGCQGCTSYPNYAAKQIIRFNISQDDCRIAANLENSSPTEIYNNTFYCMSRPLDLKLPTGTSANTKVANNIFVAAQGSLPTGTNLTYQKNLYWGGVTPPAGETGAVQGDPKLSFPGGTSTGFNSANGYRLSTGSPALGAGNVLSGLGARDYFGTPVPNAAGNVNIGADNGSGVPPKTFSSLGEAFNNVGISRDDNPRLGGYTLSGRSYSGEALELAGFRYGTVNSNGTSFGWPQRYYGFPDNVKAAGQTISVSRSGSRLAFIGSGTYGTQSGTGTVRYTDGTSANFTLTFADWLSTSAAPGTSLAAAMTYHHKPPSTYNNPSTGRDEADVNLWYAAVPLNSAKTVASVTLPSGSPLAGGGLHIFAMTVA</sequence>
<organism evidence="3 4">
    <name type="scientific">Micromonospora mirobrigensis</name>
    <dbReference type="NCBI Taxonomy" id="262898"/>
    <lineage>
        <taxon>Bacteria</taxon>
        <taxon>Bacillati</taxon>
        <taxon>Actinomycetota</taxon>
        <taxon>Actinomycetes</taxon>
        <taxon>Micromonosporales</taxon>
        <taxon>Micromonosporaceae</taxon>
        <taxon>Micromonospora</taxon>
    </lineage>
</organism>
<feature type="domain" description="Right handed beta helix" evidence="2">
    <location>
        <begin position="119"/>
        <end position="271"/>
    </location>
</feature>
<dbReference type="InterPro" id="IPR012334">
    <property type="entry name" value="Pectin_lyas_fold"/>
</dbReference>
<evidence type="ECO:0000313" key="3">
    <source>
        <dbReference type="EMBL" id="SCF45704.1"/>
    </source>
</evidence>
<dbReference type="Proteomes" id="UP000199504">
    <property type="component" value="Unassembled WGS sequence"/>
</dbReference>
<dbReference type="STRING" id="262898.GA0070564_11210"/>
<dbReference type="Gene3D" id="2.160.20.10">
    <property type="entry name" value="Single-stranded right-handed beta-helix, Pectin lyase-like"/>
    <property type="match status" value="1"/>
</dbReference>
<name>A0A1C5AL32_9ACTN</name>
<evidence type="ECO:0000259" key="2">
    <source>
        <dbReference type="Pfam" id="PF13229"/>
    </source>
</evidence>
<keyword evidence="1" id="KW-0732">Signal</keyword>
<reference evidence="4" key="1">
    <citation type="submission" date="2016-06" db="EMBL/GenBank/DDBJ databases">
        <authorList>
            <person name="Varghese N."/>
            <person name="Submissions Spin"/>
        </authorList>
    </citation>
    <scope>NUCLEOTIDE SEQUENCE [LARGE SCALE GENOMIC DNA]</scope>
    <source>
        <strain evidence="4">DSM 44830</strain>
    </source>
</reference>